<organism evidence="1 2">
    <name type="scientific">Panagrolaimus sp. PS1159</name>
    <dbReference type="NCBI Taxonomy" id="55785"/>
    <lineage>
        <taxon>Eukaryota</taxon>
        <taxon>Metazoa</taxon>
        <taxon>Ecdysozoa</taxon>
        <taxon>Nematoda</taxon>
        <taxon>Chromadorea</taxon>
        <taxon>Rhabditida</taxon>
        <taxon>Tylenchina</taxon>
        <taxon>Panagrolaimomorpha</taxon>
        <taxon>Panagrolaimoidea</taxon>
        <taxon>Panagrolaimidae</taxon>
        <taxon>Panagrolaimus</taxon>
    </lineage>
</organism>
<protein>
    <submittedName>
        <fullName evidence="2">Transposase Synechocystis PCC 6803 domain-containing protein</fullName>
    </submittedName>
</protein>
<accession>A0AC35GQS9</accession>
<name>A0AC35GQS9_9BILA</name>
<sequence length="390" mass="45299">MDTNNNSKGESLCSDKRSWKKVSSSSNTNNSTLSLHNAAYEALIAPYSVGDIKDDGFKMKKSDSNKQLFSDSTIQNPFEFPRQQEQNRTPEPEVMGFRASQRLRNPNQGSSSSYQSKPETKEHIRHYMKIIFDKNPEVTAEEMEKEIESTYPLDAPSTRTCYRWIKEFKSGEQIVKLKDHERSGRPGKLDETELHDFVLANPNMTVKMFAEHFGCATGTISNHLKKLDIVHKFGRWIPHRLTPANISRHVHFEFVPDGHTVDKFFYRRMLDRVQQALIEKRGAGREVFFLQDNAPAHRAKITKEKIEELGWTLLPHPPYSPCLSPSDYHAFLSLSNWLQDKIFENDDQLRQSIQEWIDEKPSGFWVRGFTKLPERWQKCINAHGNYFEDD</sequence>
<proteinExistence type="predicted"/>
<reference evidence="2" key="1">
    <citation type="submission" date="2022-11" db="UniProtKB">
        <authorList>
            <consortium name="WormBaseParasite"/>
        </authorList>
    </citation>
    <scope>IDENTIFICATION</scope>
</reference>
<dbReference type="WBParaSite" id="PS1159_v2.g76.t1">
    <property type="protein sequence ID" value="PS1159_v2.g76.t1"/>
    <property type="gene ID" value="PS1159_v2.g76"/>
</dbReference>
<evidence type="ECO:0000313" key="2">
    <source>
        <dbReference type="WBParaSite" id="PS1159_v2.g76.t1"/>
    </source>
</evidence>
<evidence type="ECO:0000313" key="1">
    <source>
        <dbReference type="Proteomes" id="UP000887580"/>
    </source>
</evidence>
<dbReference type="Proteomes" id="UP000887580">
    <property type="component" value="Unplaced"/>
</dbReference>